<dbReference type="GO" id="GO:0008360">
    <property type="term" value="P:regulation of cell shape"/>
    <property type="evidence" value="ECO:0007669"/>
    <property type="project" value="UniProtKB-KW"/>
</dbReference>
<dbReference type="EC" id="6.3.2.8" evidence="3 14"/>
<keyword evidence="12 14" id="KW-0961">Cell wall biogenesis/degradation</keyword>
<keyword evidence="4 14" id="KW-0963">Cytoplasm</keyword>
<reference evidence="19" key="1">
    <citation type="journal article" date="2018" name="Science">
        <title>A primordial and reversible TCA cycle in a facultatively chemolithoautotrophic thermophile.</title>
        <authorList>
            <person name="Nunoura T."/>
            <person name="Chikaraishi Y."/>
            <person name="Izaki R."/>
            <person name="Suwa T."/>
            <person name="Sato T."/>
            <person name="Harada T."/>
            <person name="Mori K."/>
            <person name="Kato Y."/>
            <person name="Miyazaki M."/>
            <person name="Shimamura S."/>
            <person name="Yanagawa K."/>
            <person name="Shuto A."/>
            <person name="Ohkouchi N."/>
            <person name="Fujita N."/>
            <person name="Takaki Y."/>
            <person name="Atomi H."/>
            <person name="Takai K."/>
        </authorList>
    </citation>
    <scope>NUCLEOTIDE SEQUENCE [LARGE SCALE GENOMIC DNA]</scope>
    <source>
        <strain evidence="19">DSM 17441 / JCM 13301 / NBRC 103674 / ABI70S6</strain>
    </source>
</reference>
<dbReference type="PANTHER" id="PTHR43445:SF3">
    <property type="entry name" value="UDP-N-ACETYLMURAMATE--L-ALANINE LIGASE"/>
    <property type="match status" value="1"/>
</dbReference>
<dbReference type="SUPFAM" id="SSF53244">
    <property type="entry name" value="MurD-like peptide ligases, peptide-binding domain"/>
    <property type="match status" value="1"/>
</dbReference>
<comment type="catalytic activity">
    <reaction evidence="13 14">
        <text>UDP-N-acetyl-alpha-D-muramate + L-alanine + ATP = UDP-N-acetyl-alpha-D-muramoyl-L-alanine + ADP + phosphate + H(+)</text>
        <dbReference type="Rhea" id="RHEA:23372"/>
        <dbReference type="ChEBI" id="CHEBI:15378"/>
        <dbReference type="ChEBI" id="CHEBI:30616"/>
        <dbReference type="ChEBI" id="CHEBI:43474"/>
        <dbReference type="ChEBI" id="CHEBI:57972"/>
        <dbReference type="ChEBI" id="CHEBI:70757"/>
        <dbReference type="ChEBI" id="CHEBI:83898"/>
        <dbReference type="ChEBI" id="CHEBI:456216"/>
        <dbReference type="EC" id="6.3.2.8"/>
    </reaction>
</comment>
<evidence type="ECO:0000256" key="13">
    <source>
        <dbReference type="ARBA" id="ARBA00047833"/>
    </source>
</evidence>
<dbReference type="InterPro" id="IPR004101">
    <property type="entry name" value="Mur_ligase_C"/>
</dbReference>
<dbReference type="GO" id="GO:0009252">
    <property type="term" value="P:peptidoglycan biosynthetic process"/>
    <property type="evidence" value="ECO:0007669"/>
    <property type="project" value="UniProtKB-UniRule"/>
</dbReference>
<evidence type="ECO:0000256" key="7">
    <source>
        <dbReference type="ARBA" id="ARBA00022741"/>
    </source>
</evidence>
<comment type="pathway">
    <text evidence="2 14">Cell wall biogenesis; peptidoglycan biosynthesis.</text>
</comment>
<dbReference type="Pfam" id="PF01225">
    <property type="entry name" value="Mur_ligase"/>
    <property type="match status" value="1"/>
</dbReference>
<evidence type="ECO:0000256" key="2">
    <source>
        <dbReference type="ARBA" id="ARBA00004752"/>
    </source>
</evidence>
<comment type="subcellular location">
    <subcellularLocation>
        <location evidence="1 14">Cytoplasm</location>
    </subcellularLocation>
</comment>
<dbReference type="Proteomes" id="UP000063234">
    <property type="component" value="Chromosome"/>
</dbReference>
<feature type="binding site" evidence="14">
    <location>
        <begin position="113"/>
        <end position="119"/>
    </location>
    <ligand>
        <name>ATP</name>
        <dbReference type="ChEBI" id="CHEBI:30616"/>
    </ligand>
</feature>
<dbReference type="GO" id="GO:0008763">
    <property type="term" value="F:UDP-N-acetylmuramate-L-alanine ligase activity"/>
    <property type="evidence" value="ECO:0007669"/>
    <property type="project" value="UniProtKB-UniRule"/>
</dbReference>
<evidence type="ECO:0000256" key="14">
    <source>
        <dbReference type="HAMAP-Rule" id="MF_00046"/>
    </source>
</evidence>
<keyword evidence="9 14" id="KW-0133">Cell shape</keyword>
<keyword evidence="10 14" id="KW-0573">Peptidoglycan synthesis</keyword>
<feature type="domain" description="Mur ligase C-terminal" evidence="16">
    <location>
        <begin position="309"/>
        <end position="438"/>
    </location>
</feature>
<comment type="similarity">
    <text evidence="14">Belongs to the MurCDEF family.</text>
</comment>
<evidence type="ECO:0000256" key="3">
    <source>
        <dbReference type="ARBA" id="ARBA00012211"/>
    </source>
</evidence>
<sequence length="449" mass="49830">MNFPYHKVHFVGIGGIGMSALARILLDLGVEVTGSDIRNNKNVETLKSLGVKVFVPHCKEALEDGVDLVVYSSAVPLDNVELREAFSREIPVIKRGELLALISSEKKSIIVAGSHGKTTTSAMIGKILWEAGLSPTTLVGGRIHDFSDSNALMGNGDFLVAESDESDGSFLLLNPFIGVLTNVDREHLNHYGSFEELKKAFRTFLEFTRRHRVVCMDDQYAIEVSRGLDVLSYSVGNPEAEVYAENLVMDSSGARFVCHTPWGKSEVIIQLAGMYNVSNSLAAVTAACLAGCSLDKAVEALSTFKGVERRLTIRGFRNGAVLVDDYAHHPTEIKNVLQAARQKWPGKRIIAVFQPHRYSRMKLLWRDFLNAFQDADEVWVTDVYAAGEINNGFDMQKFLEEFKKVRSDIVHFATWQEMVGELAGYLSNDHVLITLGAGDIWRLCEILKE</sequence>
<dbReference type="InterPro" id="IPR036565">
    <property type="entry name" value="Mur-like_cat_sf"/>
</dbReference>
<evidence type="ECO:0000256" key="1">
    <source>
        <dbReference type="ARBA" id="ARBA00004496"/>
    </source>
</evidence>
<protein>
    <recommendedName>
        <fullName evidence="3 14">UDP-N-acetylmuramate--L-alanine ligase</fullName>
        <ecNumber evidence="3 14">6.3.2.8</ecNumber>
    </recommendedName>
    <alternativeName>
        <fullName evidence="14">UDP-N-acetylmuramoyl-L-alanine synthetase</fullName>
    </alternativeName>
</protein>
<evidence type="ECO:0000256" key="11">
    <source>
        <dbReference type="ARBA" id="ARBA00023306"/>
    </source>
</evidence>
<dbReference type="GO" id="GO:0005524">
    <property type="term" value="F:ATP binding"/>
    <property type="evidence" value="ECO:0007669"/>
    <property type="project" value="UniProtKB-UniRule"/>
</dbReference>
<evidence type="ECO:0000259" key="16">
    <source>
        <dbReference type="Pfam" id="PF02875"/>
    </source>
</evidence>
<feature type="domain" description="Mur ligase central" evidence="17">
    <location>
        <begin position="111"/>
        <end position="287"/>
    </location>
</feature>
<dbReference type="PATRIC" id="fig|1298851.3.peg.1105"/>
<evidence type="ECO:0000256" key="6">
    <source>
        <dbReference type="ARBA" id="ARBA00022618"/>
    </source>
</evidence>
<keyword evidence="6 14" id="KW-0132">Cell division</keyword>
<keyword evidence="11 14" id="KW-0131">Cell cycle</keyword>
<dbReference type="InterPro" id="IPR013221">
    <property type="entry name" value="Mur_ligase_cen"/>
</dbReference>
<dbReference type="InterPro" id="IPR005758">
    <property type="entry name" value="UDP-N-AcMur_Ala_ligase_MurC"/>
</dbReference>
<organism evidence="18 19">
    <name type="scientific">Thermosulfidibacter takaii (strain DSM 17441 / JCM 13301 / NBRC 103674 / ABI70S6)</name>
    <dbReference type="NCBI Taxonomy" id="1298851"/>
    <lineage>
        <taxon>Bacteria</taxon>
        <taxon>Pseudomonadati</taxon>
        <taxon>Thermosulfidibacterota</taxon>
        <taxon>Thermosulfidibacteria</taxon>
        <taxon>Thermosulfidibacterales</taxon>
        <taxon>Thermosulfidibacteraceae</taxon>
    </lineage>
</organism>
<dbReference type="InterPro" id="IPR000713">
    <property type="entry name" value="Mur_ligase_N"/>
</dbReference>
<dbReference type="Pfam" id="PF08245">
    <property type="entry name" value="Mur_ligase_M"/>
    <property type="match status" value="1"/>
</dbReference>
<dbReference type="SUPFAM" id="SSF51984">
    <property type="entry name" value="MurCD N-terminal domain"/>
    <property type="match status" value="1"/>
</dbReference>
<proteinExistence type="inferred from homology"/>
<evidence type="ECO:0000313" key="19">
    <source>
        <dbReference type="Proteomes" id="UP000063234"/>
    </source>
</evidence>
<dbReference type="STRING" id="1298851.TST_1050"/>
<dbReference type="EMBL" id="AP013035">
    <property type="protein sequence ID" value="BAT71844.1"/>
    <property type="molecule type" value="Genomic_DNA"/>
</dbReference>
<evidence type="ECO:0000256" key="9">
    <source>
        <dbReference type="ARBA" id="ARBA00022960"/>
    </source>
</evidence>
<dbReference type="Gene3D" id="3.40.1190.10">
    <property type="entry name" value="Mur-like, catalytic domain"/>
    <property type="match status" value="1"/>
</dbReference>
<dbReference type="Gene3D" id="3.40.50.720">
    <property type="entry name" value="NAD(P)-binding Rossmann-like Domain"/>
    <property type="match status" value="1"/>
</dbReference>
<keyword evidence="8 14" id="KW-0067">ATP-binding</keyword>
<feature type="domain" description="Mur ligase N-terminal catalytic" evidence="15">
    <location>
        <begin position="7"/>
        <end position="106"/>
    </location>
</feature>
<dbReference type="HAMAP" id="MF_00046">
    <property type="entry name" value="MurC"/>
    <property type="match status" value="1"/>
</dbReference>
<accession>A0A0S3QU41</accession>
<name>A0A0S3QU41_THET7</name>
<evidence type="ECO:0000256" key="4">
    <source>
        <dbReference type="ARBA" id="ARBA00022490"/>
    </source>
</evidence>
<evidence type="ECO:0000256" key="8">
    <source>
        <dbReference type="ARBA" id="ARBA00022840"/>
    </source>
</evidence>
<evidence type="ECO:0000256" key="10">
    <source>
        <dbReference type="ARBA" id="ARBA00022984"/>
    </source>
</evidence>
<dbReference type="UniPathway" id="UPA00219"/>
<keyword evidence="7 14" id="KW-0547">Nucleotide-binding</keyword>
<keyword evidence="19" id="KW-1185">Reference proteome</keyword>
<keyword evidence="5 14" id="KW-0436">Ligase</keyword>
<dbReference type="GO" id="GO:0071555">
    <property type="term" value="P:cell wall organization"/>
    <property type="evidence" value="ECO:0007669"/>
    <property type="project" value="UniProtKB-KW"/>
</dbReference>
<comment type="function">
    <text evidence="14">Cell wall formation.</text>
</comment>
<dbReference type="InterPro" id="IPR050061">
    <property type="entry name" value="MurCDEF_pg_biosynth"/>
</dbReference>
<gene>
    <name evidence="14 18" type="primary">murC</name>
    <name evidence="18" type="ORF">TST_1050</name>
</gene>
<dbReference type="GO" id="GO:0005737">
    <property type="term" value="C:cytoplasm"/>
    <property type="evidence" value="ECO:0007669"/>
    <property type="project" value="UniProtKB-SubCell"/>
</dbReference>
<evidence type="ECO:0000259" key="15">
    <source>
        <dbReference type="Pfam" id="PF01225"/>
    </source>
</evidence>
<dbReference type="GO" id="GO:0051301">
    <property type="term" value="P:cell division"/>
    <property type="evidence" value="ECO:0007669"/>
    <property type="project" value="UniProtKB-KW"/>
</dbReference>
<dbReference type="PANTHER" id="PTHR43445">
    <property type="entry name" value="UDP-N-ACETYLMURAMATE--L-ALANINE LIGASE-RELATED"/>
    <property type="match status" value="1"/>
</dbReference>
<dbReference type="NCBIfam" id="TIGR01082">
    <property type="entry name" value="murC"/>
    <property type="match status" value="1"/>
</dbReference>
<dbReference type="InterPro" id="IPR036615">
    <property type="entry name" value="Mur_ligase_C_dom_sf"/>
</dbReference>
<dbReference type="Gene3D" id="3.90.190.20">
    <property type="entry name" value="Mur ligase, C-terminal domain"/>
    <property type="match status" value="1"/>
</dbReference>
<dbReference type="RefSeq" id="WP_068549842.1">
    <property type="nucleotide sequence ID" value="NZ_AP013035.1"/>
</dbReference>
<dbReference type="Pfam" id="PF02875">
    <property type="entry name" value="Mur_ligase_C"/>
    <property type="match status" value="1"/>
</dbReference>
<evidence type="ECO:0000256" key="5">
    <source>
        <dbReference type="ARBA" id="ARBA00022598"/>
    </source>
</evidence>
<dbReference type="OrthoDB" id="9804126at2"/>
<dbReference type="AlphaFoldDB" id="A0A0S3QU41"/>
<evidence type="ECO:0000256" key="12">
    <source>
        <dbReference type="ARBA" id="ARBA00023316"/>
    </source>
</evidence>
<evidence type="ECO:0000259" key="17">
    <source>
        <dbReference type="Pfam" id="PF08245"/>
    </source>
</evidence>
<evidence type="ECO:0000313" key="18">
    <source>
        <dbReference type="EMBL" id="BAT71844.1"/>
    </source>
</evidence>
<dbReference type="KEGG" id="ttk:TST_1050"/>
<dbReference type="SUPFAM" id="SSF53623">
    <property type="entry name" value="MurD-like peptide ligases, catalytic domain"/>
    <property type="match status" value="1"/>
</dbReference>